<comment type="caution">
    <text evidence="1">The sequence shown here is derived from an EMBL/GenBank/DDBJ whole genome shotgun (WGS) entry which is preliminary data.</text>
</comment>
<dbReference type="AlphaFoldDB" id="A0A5B7DP04"/>
<gene>
    <name evidence="1" type="ORF">E2C01_016396</name>
</gene>
<accession>A0A5B7DP04</accession>
<dbReference type="Proteomes" id="UP000324222">
    <property type="component" value="Unassembled WGS sequence"/>
</dbReference>
<sequence>MLKLKDDWNVKQYNMIRRTSKILRLCVRVTDPSHRSRESRSGGVVMVRCCSVSATARWRIKPNPRVTRPPWLC</sequence>
<proteinExistence type="predicted"/>
<evidence type="ECO:0000313" key="2">
    <source>
        <dbReference type="Proteomes" id="UP000324222"/>
    </source>
</evidence>
<organism evidence="1 2">
    <name type="scientific">Portunus trituberculatus</name>
    <name type="common">Swimming crab</name>
    <name type="synonym">Neptunus trituberculatus</name>
    <dbReference type="NCBI Taxonomy" id="210409"/>
    <lineage>
        <taxon>Eukaryota</taxon>
        <taxon>Metazoa</taxon>
        <taxon>Ecdysozoa</taxon>
        <taxon>Arthropoda</taxon>
        <taxon>Crustacea</taxon>
        <taxon>Multicrustacea</taxon>
        <taxon>Malacostraca</taxon>
        <taxon>Eumalacostraca</taxon>
        <taxon>Eucarida</taxon>
        <taxon>Decapoda</taxon>
        <taxon>Pleocyemata</taxon>
        <taxon>Brachyura</taxon>
        <taxon>Eubrachyura</taxon>
        <taxon>Portunoidea</taxon>
        <taxon>Portunidae</taxon>
        <taxon>Portuninae</taxon>
        <taxon>Portunus</taxon>
    </lineage>
</organism>
<name>A0A5B7DP04_PORTR</name>
<dbReference type="EMBL" id="VSRR010001195">
    <property type="protein sequence ID" value="MPC23352.1"/>
    <property type="molecule type" value="Genomic_DNA"/>
</dbReference>
<reference evidence="1 2" key="1">
    <citation type="submission" date="2019-05" db="EMBL/GenBank/DDBJ databases">
        <title>Another draft genome of Portunus trituberculatus and its Hox gene families provides insights of decapod evolution.</title>
        <authorList>
            <person name="Jeong J.-H."/>
            <person name="Song I."/>
            <person name="Kim S."/>
            <person name="Choi T."/>
            <person name="Kim D."/>
            <person name="Ryu S."/>
            <person name="Kim W."/>
        </authorList>
    </citation>
    <scope>NUCLEOTIDE SEQUENCE [LARGE SCALE GENOMIC DNA]</scope>
    <source>
        <tissue evidence="1">Muscle</tissue>
    </source>
</reference>
<evidence type="ECO:0000313" key="1">
    <source>
        <dbReference type="EMBL" id="MPC23352.1"/>
    </source>
</evidence>
<keyword evidence="2" id="KW-1185">Reference proteome</keyword>
<protein>
    <submittedName>
        <fullName evidence="1">Uncharacterized protein</fullName>
    </submittedName>
</protein>